<name>A0A8S5R6G1_9VIRU</name>
<accession>A0A8S5R6G1</accession>
<protein>
    <recommendedName>
        <fullName evidence="2">LysM domain-containing protein</fullName>
    </recommendedName>
</protein>
<dbReference type="EMBL" id="BK015825">
    <property type="protein sequence ID" value="DAE26991.1"/>
    <property type="molecule type" value="Genomic_DNA"/>
</dbReference>
<proteinExistence type="predicted"/>
<evidence type="ECO:0008006" key="2">
    <source>
        <dbReference type="Google" id="ProtNLM"/>
    </source>
</evidence>
<evidence type="ECO:0000313" key="1">
    <source>
        <dbReference type="EMBL" id="DAE26991.1"/>
    </source>
</evidence>
<organism evidence="1">
    <name type="scientific">virus sp. ctVE78</name>
    <dbReference type="NCBI Taxonomy" id="2826804"/>
    <lineage>
        <taxon>Viruses</taxon>
    </lineage>
</organism>
<reference evidence="1" key="1">
    <citation type="journal article" date="2021" name="Proc. Natl. Acad. Sci. U.S.A.">
        <title>A Catalog of Tens of Thousands of Viruses from Human Metagenomes Reveals Hidden Associations with Chronic Diseases.</title>
        <authorList>
            <person name="Tisza M.J."/>
            <person name="Buck C.B."/>
        </authorList>
    </citation>
    <scope>NUCLEOTIDE SEQUENCE</scope>
    <source>
        <strain evidence="1">CtVE78</strain>
    </source>
</reference>
<sequence>MEVKVLSGQTLWDVAVATKGSWQSGIDMARSAGVSMTDLPKSGSLLPVPANTYDRALERYAQAHRLEPATATAYKAGAHTRIFTSAFSEVFS</sequence>